<evidence type="ECO:0000259" key="7">
    <source>
        <dbReference type="PROSITE" id="PS50048"/>
    </source>
</evidence>
<dbReference type="STRING" id="416450.A0A1V6PY30"/>
<feature type="domain" description="Zn(2)-C6 fungal-type" evidence="7">
    <location>
        <begin position="35"/>
        <end position="64"/>
    </location>
</feature>
<dbReference type="Pfam" id="PF00172">
    <property type="entry name" value="Zn_clus"/>
    <property type="match status" value="1"/>
</dbReference>
<dbReference type="InterPro" id="IPR053187">
    <property type="entry name" value="Notoamide_regulator"/>
</dbReference>
<dbReference type="PANTHER" id="PTHR47256:SF1">
    <property type="entry name" value="ZN(II)2CYS6 TRANSCRIPTION FACTOR (EUROFUNG)"/>
    <property type="match status" value="1"/>
</dbReference>
<protein>
    <recommendedName>
        <fullName evidence="7">Zn(2)-C6 fungal-type domain-containing protein</fullName>
    </recommendedName>
</protein>
<gene>
    <name evidence="8" type="ORF">PENANT_c026G10180</name>
</gene>
<dbReference type="GO" id="GO:0003677">
    <property type="term" value="F:DNA binding"/>
    <property type="evidence" value="ECO:0007669"/>
    <property type="project" value="UniProtKB-KW"/>
</dbReference>
<feature type="compositionally biased region" description="Polar residues" evidence="6">
    <location>
        <begin position="1"/>
        <end position="12"/>
    </location>
</feature>
<dbReference type="PROSITE" id="PS50048">
    <property type="entry name" value="ZN2_CY6_FUNGAL_2"/>
    <property type="match status" value="1"/>
</dbReference>
<dbReference type="EMBL" id="MDYN01000026">
    <property type="protein sequence ID" value="OQD81602.1"/>
    <property type="molecule type" value="Genomic_DNA"/>
</dbReference>
<name>A0A1V6PY30_9EURO</name>
<evidence type="ECO:0000313" key="9">
    <source>
        <dbReference type="Proteomes" id="UP000191672"/>
    </source>
</evidence>
<dbReference type="CDD" id="cd00067">
    <property type="entry name" value="GAL4"/>
    <property type="match status" value="1"/>
</dbReference>
<feature type="region of interest" description="Disordered" evidence="6">
    <location>
        <begin position="1"/>
        <end position="29"/>
    </location>
</feature>
<dbReference type="PANTHER" id="PTHR47256">
    <property type="entry name" value="ZN(II)2CYS6 TRANSCRIPTION FACTOR (EUROFUNG)-RELATED"/>
    <property type="match status" value="1"/>
</dbReference>
<dbReference type="Proteomes" id="UP000191672">
    <property type="component" value="Unassembled WGS sequence"/>
</dbReference>
<proteinExistence type="predicted"/>
<dbReference type="GO" id="GO:0008270">
    <property type="term" value="F:zinc ion binding"/>
    <property type="evidence" value="ECO:0007669"/>
    <property type="project" value="InterPro"/>
</dbReference>
<accession>A0A1V6PY30</accession>
<evidence type="ECO:0000256" key="6">
    <source>
        <dbReference type="SAM" id="MobiDB-lite"/>
    </source>
</evidence>
<evidence type="ECO:0000256" key="3">
    <source>
        <dbReference type="ARBA" id="ARBA00023163"/>
    </source>
</evidence>
<evidence type="ECO:0000313" key="8">
    <source>
        <dbReference type="EMBL" id="OQD81602.1"/>
    </source>
</evidence>
<sequence length="449" mass="51590">MPPKDSNYSSMPFTRAPDSNLHQTGSTRAKKATTACEACQKRKSKCVGGEPCEPCQKANTECVINADNDGRRRITLKRKIESLEQDRDLFERLVEVLRSDDERQVPEILSLIRNNASLDEIRLFLTESRVSSHLLNIQIKSATSSSQRYMDVRRISDIPLYEVPAQPWTSVTTDDSFVSHLVSHYFTWQHSTLNWIDRDLFIADMRARKLNSRFCSPLLVNIMLACACFYSDYPEVFAVPDEPSTRGEHFLEEAMRHLAMEDDRLRLTTLQAWGDIYTISYIMGRDRLGSQYLMKIADYISQVMDNRQKMISEANEQATEMARSIDTALFGLFSQYPVAILSLHQPAAINRPTDLEYFPETHDPRDLWTPYPRQGEPIAAHTNCLKNGLFNQGLIMWEVCDYLFGDEKTARVDPEIINAFHQRFENWAENLPECIKLGYASTPGVMEMQ</sequence>
<keyword evidence="2" id="KW-0238">DNA-binding</keyword>
<reference evidence="9" key="1">
    <citation type="journal article" date="2017" name="Nat. Microbiol.">
        <title>Global analysis of biosynthetic gene clusters reveals vast potential of secondary metabolite production in Penicillium species.</title>
        <authorList>
            <person name="Nielsen J.C."/>
            <person name="Grijseels S."/>
            <person name="Prigent S."/>
            <person name="Ji B."/>
            <person name="Dainat J."/>
            <person name="Nielsen K.F."/>
            <person name="Frisvad J.C."/>
            <person name="Workman M."/>
            <person name="Nielsen J."/>
        </authorList>
    </citation>
    <scope>NUCLEOTIDE SEQUENCE [LARGE SCALE GENOMIC DNA]</scope>
    <source>
        <strain evidence="9">IBT 31811</strain>
    </source>
</reference>
<evidence type="ECO:0000256" key="4">
    <source>
        <dbReference type="ARBA" id="ARBA00023242"/>
    </source>
</evidence>
<dbReference type="GO" id="GO:0000981">
    <property type="term" value="F:DNA-binding transcription factor activity, RNA polymerase II-specific"/>
    <property type="evidence" value="ECO:0007669"/>
    <property type="project" value="InterPro"/>
</dbReference>
<evidence type="ECO:0000256" key="2">
    <source>
        <dbReference type="ARBA" id="ARBA00023125"/>
    </source>
</evidence>
<keyword evidence="4" id="KW-0539">Nucleus</keyword>
<feature type="coiled-coil region" evidence="5">
    <location>
        <begin position="73"/>
        <end position="100"/>
    </location>
</feature>
<dbReference type="SUPFAM" id="SSF57701">
    <property type="entry name" value="Zn2/Cys6 DNA-binding domain"/>
    <property type="match status" value="1"/>
</dbReference>
<dbReference type="CDD" id="cd12148">
    <property type="entry name" value="fungal_TF_MHR"/>
    <property type="match status" value="1"/>
</dbReference>
<keyword evidence="3" id="KW-0804">Transcription</keyword>
<dbReference type="AlphaFoldDB" id="A0A1V6PY30"/>
<keyword evidence="1" id="KW-0805">Transcription regulation</keyword>
<keyword evidence="9" id="KW-1185">Reference proteome</keyword>
<dbReference type="SMART" id="SM00066">
    <property type="entry name" value="GAL4"/>
    <property type="match status" value="1"/>
</dbReference>
<dbReference type="Gene3D" id="4.10.240.10">
    <property type="entry name" value="Zn(2)-C6 fungal-type DNA-binding domain"/>
    <property type="match status" value="1"/>
</dbReference>
<evidence type="ECO:0000256" key="1">
    <source>
        <dbReference type="ARBA" id="ARBA00023015"/>
    </source>
</evidence>
<comment type="caution">
    <text evidence="8">The sequence shown here is derived from an EMBL/GenBank/DDBJ whole genome shotgun (WGS) entry which is preliminary data.</text>
</comment>
<organism evidence="8 9">
    <name type="scientific">Penicillium antarcticum</name>
    <dbReference type="NCBI Taxonomy" id="416450"/>
    <lineage>
        <taxon>Eukaryota</taxon>
        <taxon>Fungi</taxon>
        <taxon>Dikarya</taxon>
        <taxon>Ascomycota</taxon>
        <taxon>Pezizomycotina</taxon>
        <taxon>Eurotiomycetes</taxon>
        <taxon>Eurotiomycetidae</taxon>
        <taxon>Eurotiales</taxon>
        <taxon>Aspergillaceae</taxon>
        <taxon>Penicillium</taxon>
    </lineage>
</organism>
<evidence type="ECO:0000256" key="5">
    <source>
        <dbReference type="SAM" id="Coils"/>
    </source>
</evidence>
<keyword evidence="5" id="KW-0175">Coiled coil</keyword>
<dbReference type="InterPro" id="IPR001138">
    <property type="entry name" value="Zn2Cys6_DnaBD"/>
</dbReference>
<dbReference type="InterPro" id="IPR036864">
    <property type="entry name" value="Zn2-C6_fun-type_DNA-bd_sf"/>
</dbReference>